<proteinExistence type="predicted"/>
<evidence type="ECO:0000313" key="3">
    <source>
        <dbReference type="Proteomes" id="UP001212170"/>
    </source>
</evidence>
<protein>
    <submittedName>
        <fullName evidence="2">Uncharacterized protein</fullName>
    </submittedName>
</protein>
<comment type="caution">
    <text evidence="2">The sequence shown here is derived from an EMBL/GenBank/DDBJ whole genome shotgun (WGS) entry which is preliminary data.</text>
</comment>
<evidence type="ECO:0000256" key="1">
    <source>
        <dbReference type="SAM" id="Phobius"/>
    </source>
</evidence>
<gene>
    <name evidence="2" type="ORF">NJT12_07285</name>
</gene>
<keyword evidence="1" id="KW-0472">Membrane</keyword>
<organism evidence="2 3">
    <name type="scientific">Flavobacterium azizsancarii</name>
    <dbReference type="NCBI Taxonomy" id="2961580"/>
    <lineage>
        <taxon>Bacteria</taxon>
        <taxon>Pseudomonadati</taxon>
        <taxon>Bacteroidota</taxon>
        <taxon>Flavobacteriia</taxon>
        <taxon>Flavobacteriales</taxon>
        <taxon>Flavobacteriaceae</taxon>
        <taxon>Flavobacterium</taxon>
    </lineage>
</organism>
<dbReference type="RefSeq" id="WP_271335225.1">
    <property type="nucleotide sequence ID" value="NZ_JAMZNK010000008.1"/>
</dbReference>
<keyword evidence="3" id="KW-1185">Reference proteome</keyword>
<feature type="transmembrane region" description="Helical" evidence="1">
    <location>
        <begin position="12"/>
        <end position="32"/>
    </location>
</feature>
<dbReference type="Proteomes" id="UP001212170">
    <property type="component" value="Unassembled WGS sequence"/>
</dbReference>
<accession>A0ABT4WA60</accession>
<name>A0ABT4WA60_9FLAO</name>
<keyword evidence="1" id="KW-1133">Transmembrane helix</keyword>
<feature type="transmembrane region" description="Helical" evidence="1">
    <location>
        <begin position="191"/>
        <end position="210"/>
    </location>
</feature>
<reference evidence="2 3" key="1">
    <citation type="journal article" date="2023" name="Chemosphere">
        <title>Whole genome analysis of Flavobacterium aziz-sancarii sp. nov., isolated from Ardley Island (Antarctica), revealed a rich resistome and bioremediation potential.</title>
        <authorList>
            <person name="Otur C."/>
            <person name="Okay S."/>
            <person name="Kurt-Kizildogan A."/>
        </authorList>
    </citation>
    <scope>NUCLEOTIDE SEQUENCE [LARGE SCALE GENOMIC DNA]</scope>
    <source>
        <strain evidence="2 3">AC</strain>
    </source>
</reference>
<keyword evidence="1" id="KW-0812">Transmembrane</keyword>
<sequence length="216" mass="25827">MISKREKRKNIFYVPGIISLVFIPLLCLYYFYRIDAFKVYRSIELYVPVGNEFEDYRILTLRKYKVFNFDGSHLENNRLKEMRLYLRKLKIEKDTINGIKIHFGVKSNYQTFITSLDVLTEENAPTWIANKNDIYILGSSNNYKKVQDTIEHYTMNCGTGEIMRQQAYWEQKAKKEEEIINFQASFFKQKWELLFIGYLGLVLLNIFALVKFNKTR</sequence>
<dbReference type="EMBL" id="JAMZNK010000008">
    <property type="protein sequence ID" value="MDA6069418.1"/>
    <property type="molecule type" value="Genomic_DNA"/>
</dbReference>
<evidence type="ECO:0000313" key="2">
    <source>
        <dbReference type="EMBL" id="MDA6069418.1"/>
    </source>
</evidence>